<evidence type="ECO:0000256" key="4">
    <source>
        <dbReference type="ARBA" id="ARBA00022448"/>
    </source>
</evidence>
<dbReference type="SMART" id="SM00962">
    <property type="entry name" value="SRP54"/>
    <property type="match status" value="1"/>
</dbReference>
<keyword evidence="15" id="KW-0282">Flagellum</keyword>
<dbReference type="GO" id="GO:0005047">
    <property type="term" value="F:signal recognition particle binding"/>
    <property type="evidence" value="ECO:0007669"/>
    <property type="project" value="TreeGrafter"/>
</dbReference>
<evidence type="ECO:0000256" key="2">
    <source>
        <dbReference type="ARBA" id="ARBA00008531"/>
    </source>
</evidence>
<keyword evidence="6" id="KW-0547">Nucleotide-binding</keyword>
<dbReference type="InterPro" id="IPR020006">
    <property type="entry name" value="FlhF"/>
</dbReference>
<dbReference type="GO" id="GO:0003924">
    <property type="term" value="F:GTPase activity"/>
    <property type="evidence" value="ECO:0007669"/>
    <property type="project" value="UniProtKB-UniRule"/>
</dbReference>
<comment type="caution">
    <text evidence="15">The sequence shown here is derived from an EMBL/GenBank/DDBJ whole genome shotgun (WGS) entry which is preliminary data.</text>
</comment>
<dbReference type="InterPro" id="IPR000897">
    <property type="entry name" value="SRP54_GTPase_dom"/>
</dbReference>
<dbReference type="Gene3D" id="3.40.50.300">
    <property type="entry name" value="P-loop containing nucleotide triphosphate hydrolases"/>
    <property type="match status" value="1"/>
</dbReference>
<comment type="function">
    <text evidence="12">Necessary for flagellar biosynthesis. May be involved in translocation of the flagellum.</text>
</comment>
<protein>
    <recommendedName>
        <fullName evidence="3 13">Flagellar biosynthesis protein FlhF</fullName>
    </recommendedName>
</protein>
<dbReference type="AlphaFoldDB" id="A0A919WGY1"/>
<evidence type="ECO:0000256" key="9">
    <source>
        <dbReference type="ARBA" id="ARBA00023134"/>
    </source>
</evidence>
<evidence type="ECO:0000256" key="1">
    <source>
        <dbReference type="ARBA" id="ARBA00004413"/>
    </source>
</evidence>
<keyword evidence="4" id="KW-0813">Transport</keyword>
<dbReference type="RefSeq" id="WP_212933446.1">
    <property type="nucleotide sequence ID" value="NZ_BORC01000002.1"/>
</dbReference>
<evidence type="ECO:0000256" key="5">
    <source>
        <dbReference type="ARBA" id="ARBA00022475"/>
    </source>
</evidence>
<dbReference type="Pfam" id="PF00448">
    <property type="entry name" value="SRP54"/>
    <property type="match status" value="1"/>
</dbReference>
<evidence type="ECO:0000256" key="11">
    <source>
        <dbReference type="ARBA" id="ARBA00023225"/>
    </source>
</evidence>
<dbReference type="EMBL" id="BORC01000002">
    <property type="protein sequence ID" value="GIN61544.1"/>
    <property type="molecule type" value="Genomic_DNA"/>
</dbReference>
<dbReference type="GO" id="GO:0006614">
    <property type="term" value="P:SRP-dependent cotranslational protein targeting to membrane"/>
    <property type="evidence" value="ECO:0007669"/>
    <property type="project" value="UniProtKB-UniRule"/>
</dbReference>
<keyword evidence="5" id="KW-1003">Cell membrane</keyword>
<evidence type="ECO:0000259" key="14">
    <source>
        <dbReference type="SMART" id="SM00962"/>
    </source>
</evidence>
<evidence type="ECO:0000256" key="12">
    <source>
        <dbReference type="ARBA" id="ARBA00025337"/>
    </source>
</evidence>
<name>A0A919WGY1_9BACI</name>
<reference evidence="15" key="1">
    <citation type="submission" date="2021-03" db="EMBL/GenBank/DDBJ databases">
        <title>Antimicrobial resistance genes in bacteria isolated from Japanese honey, and their potential for conferring macrolide and lincosamide resistance in the American foulbrood pathogen Paenibacillus larvae.</title>
        <authorList>
            <person name="Okamoto M."/>
            <person name="Kumagai M."/>
            <person name="Kanamori H."/>
            <person name="Takamatsu D."/>
        </authorList>
    </citation>
    <scope>NUCLEOTIDE SEQUENCE</scope>
    <source>
        <strain evidence="15">J27TS8</strain>
    </source>
</reference>
<dbReference type="GO" id="GO:0044781">
    <property type="term" value="P:bacterial-type flagellum organization"/>
    <property type="evidence" value="ECO:0007669"/>
    <property type="project" value="UniProtKB-UniRule"/>
</dbReference>
<dbReference type="InterPro" id="IPR047040">
    <property type="entry name" value="FlhF__GTPase_dom"/>
</dbReference>
<comment type="subcellular location">
    <subcellularLocation>
        <location evidence="1">Cell membrane</location>
        <topology evidence="1">Peripheral membrane protein</topology>
        <orientation evidence="1">Cytoplasmic side</orientation>
    </subcellularLocation>
</comment>
<dbReference type="Proteomes" id="UP000682111">
    <property type="component" value="Unassembled WGS sequence"/>
</dbReference>
<keyword evidence="11" id="KW-1006">Bacterial flagellum protein export</keyword>
<accession>A0A919WGY1</accession>
<keyword evidence="9" id="KW-0342">GTP-binding</keyword>
<dbReference type="GO" id="GO:0005886">
    <property type="term" value="C:plasma membrane"/>
    <property type="evidence" value="ECO:0007669"/>
    <property type="project" value="UniProtKB-SubCell"/>
</dbReference>
<gene>
    <name evidence="15" type="primary">flhF</name>
    <name evidence="15" type="ORF">J27TS8_15370</name>
</gene>
<dbReference type="GO" id="GO:0015031">
    <property type="term" value="P:protein transport"/>
    <property type="evidence" value="ECO:0007669"/>
    <property type="project" value="UniProtKB-KW"/>
</dbReference>
<dbReference type="NCBIfam" id="TIGR03499">
    <property type="entry name" value="FlhF"/>
    <property type="match status" value="1"/>
</dbReference>
<evidence type="ECO:0000256" key="10">
    <source>
        <dbReference type="ARBA" id="ARBA00023136"/>
    </source>
</evidence>
<dbReference type="FunFam" id="3.40.50.300:FF:000695">
    <property type="entry name" value="Flagellar biosynthesis regulator FlhF"/>
    <property type="match status" value="1"/>
</dbReference>
<keyword evidence="8" id="KW-0653">Protein transport</keyword>
<evidence type="ECO:0000256" key="6">
    <source>
        <dbReference type="ARBA" id="ARBA00022741"/>
    </source>
</evidence>
<organism evidence="15 16">
    <name type="scientific">Robertmurraya siralis</name>
    <dbReference type="NCBI Taxonomy" id="77777"/>
    <lineage>
        <taxon>Bacteria</taxon>
        <taxon>Bacillati</taxon>
        <taxon>Bacillota</taxon>
        <taxon>Bacilli</taxon>
        <taxon>Bacillales</taxon>
        <taxon>Bacillaceae</taxon>
        <taxon>Robertmurraya</taxon>
    </lineage>
</organism>
<keyword evidence="15" id="KW-0966">Cell projection</keyword>
<keyword evidence="7" id="KW-1005">Bacterial flagellum biogenesis</keyword>
<dbReference type="SUPFAM" id="SSF52540">
    <property type="entry name" value="P-loop containing nucleoside triphosphate hydrolases"/>
    <property type="match status" value="1"/>
</dbReference>
<keyword evidence="10" id="KW-0472">Membrane</keyword>
<dbReference type="InterPro" id="IPR027417">
    <property type="entry name" value="P-loop_NTPase"/>
</dbReference>
<evidence type="ECO:0000256" key="3">
    <source>
        <dbReference type="ARBA" id="ARBA00014919"/>
    </source>
</evidence>
<feature type="domain" description="SRP54-type proteins GTP-binding" evidence="14">
    <location>
        <begin position="192"/>
        <end position="383"/>
    </location>
</feature>
<dbReference type="Gene3D" id="1.20.120.1380">
    <property type="entry name" value="Flagellar FlhF biosynthesis protein, N domain"/>
    <property type="match status" value="1"/>
</dbReference>
<comment type="similarity">
    <text evidence="2">Belongs to the GTP-binding SRP family.</text>
</comment>
<evidence type="ECO:0000256" key="13">
    <source>
        <dbReference type="NCBIfam" id="TIGR03499"/>
    </source>
</evidence>
<dbReference type="CDD" id="cd17873">
    <property type="entry name" value="FlhF"/>
    <property type="match status" value="1"/>
</dbReference>
<dbReference type="GO" id="GO:0005525">
    <property type="term" value="F:GTP binding"/>
    <property type="evidence" value="ECO:0007669"/>
    <property type="project" value="UniProtKB-UniRule"/>
</dbReference>
<evidence type="ECO:0000256" key="8">
    <source>
        <dbReference type="ARBA" id="ARBA00022927"/>
    </source>
</evidence>
<evidence type="ECO:0000313" key="15">
    <source>
        <dbReference type="EMBL" id="GIN61544.1"/>
    </source>
</evidence>
<keyword evidence="16" id="KW-1185">Reference proteome</keyword>
<evidence type="ECO:0000313" key="16">
    <source>
        <dbReference type="Proteomes" id="UP000682111"/>
    </source>
</evidence>
<proteinExistence type="inferred from homology"/>
<dbReference type="PANTHER" id="PTHR43134">
    <property type="entry name" value="SIGNAL RECOGNITION PARTICLE RECEPTOR SUBUNIT ALPHA"/>
    <property type="match status" value="1"/>
</dbReference>
<evidence type="ECO:0000256" key="7">
    <source>
        <dbReference type="ARBA" id="ARBA00022795"/>
    </source>
</evidence>
<sequence>MKVKKFVASSMPEAMKRIRAELGNDAVILNSKIVYTGGFLGLFRKRCIEVIAAMDQVSNSRESRVKEKPINKMLYYEPVATQKENPMLKFIKAEENTSSEVIKELTEVKQLLQNISSTREDTVYPELLQHINQKLISQEIEASIRNELMVSLLEKWYTNRRDSTIDDVKRWCKEEMAERISMFRFGDISFSKKYVNVVGPTGVGKTTTLAKIAADSMLKFRKKVALITTDTYRIAAIEQLKTYAKILSVPLEVCYNLNDFKKACDTFKDFDVVLIDTAGRNFRDPRYVEELKNIIDYENEMETFLVLSLTSKQSDMEEIFKQFSSIDIKQFIFTKLDETATYGAMYNMIDKYQIGVAYLTNGQDVPDDKVSASAEVISKLILEDESDERSS</sequence>
<keyword evidence="15" id="KW-0969">Cilium</keyword>
<dbReference type="PANTHER" id="PTHR43134:SF3">
    <property type="entry name" value="FLAGELLAR BIOSYNTHESIS PROTEIN FLHF"/>
    <property type="match status" value="1"/>
</dbReference>